<comment type="caution">
    <text evidence="10">The sequence shown here is derived from an EMBL/GenBank/DDBJ whole genome shotgun (WGS) entry which is preliminary data.</text>
</comment>
<evidence type="ECO:0000256" key="6">
    <source>
        <dbReference type="PROSITE-ProRule" id="PRU00169"/>
    </source>
</evidence>
<dbReference type="CDD" id="cd17574">
    <property type="entry name" value="REC_OmpR"/>
    <property type="match status" value="1"/>
</dbReference>
<dbReference type="Pfam" id="PF00486">
    <property type="entry name" value="Trans_reg_C"/>
    <property type="match status" value="1"/>
</dbReference>
<reference evidence="10 11" key="1">
    <citation type="submission" date="2019-08" db="EMBL/GenBank/DDBJ databases">
        <title>In-depth cultivation of the pig gut microbiome towards novel bacterial diversity and tailored functional studies.</title>
        <authorList>
            <person name="Wylensek D."/>
            <person name="Hitch T.C.A."/>
            <person name="Clavel T."/>
        </authorList>
    </citation>
    <scope>NUCLEOTIDE SEQUENCE [LARGE SCALE GENOMIC DNA]</scope>
    <source>
        <strain evidence="11">WCA-380-WT-3B3</strain>
    </source>
</reference>
<dbReference type="PROSITE" id="PS51755">
    <property type="entry name" value="OMPR_PHOB"/>
    <property type="match status" value="1"/>
</dbReference>
<dbReference type="Gene3D" id="6.10.250.690">
    <property type="match status" value="1"/>
</dbReference>
<keyword evidence="2" id="KW-0902">Two-component regulatory system</keyword>
<dbReference type="PROSITE" id="PS50110">
    <property type="entry name" value="RESPONSE_REGULATORY"/>
    <property type="match status" value="1"/>
</dbReference>
<dbReference type="PANTHER" id="PTHR48111">
    <property type="entry name" value="REGULATOR OF RPOS"/>
    <property type="match status" value="1"/>
</dbReference>
<keyword evidence="11" id="KW-1185">Reference proteome</keyword>
<dbReference type="Gene3D" id="3.40.50.2300">
    <property type="match status" value="1"/>
</dbReference>
<feature type="modified residue" description="4-aspartylphosphate" evidence="6">
    <location>
        <position position="54"/>
    </location>
</feature>
<dbReference type="InterPro" id="IPR036388">
    <property type="entry name" value="WH-like_DNA-bd_sf"/>
</dbReference>
<organism evidence="10 11">
    <name type="scientific">Selenomonas montiformis</name>
    <dbReference type="NCBI Taxonomy" id="2652285"/>
    <lineage>
        <taxon>Bacteria</taxon>
        <taxon>Bacillati</taxon>
        <taxon>Bacillota</taxon>
        <taxon>Negativicutes</taxon>
        <taxon>Selenomonadales</taxon>
        <taxon>Selenomonadaceae</taxon>
        <taxon>Selenomonas</taxon>
    </lineage>
</organism>
<dbReference type="SMART" id="SM00448">
    <property type="entry name" value="REC"/>
    <property type="match status" value="1"/>
</dbReference>
<feature type="DNA-binding region" description="OmpR/PhoB-type" evidence="7">
    <location>
        <begin position="132"/>
        <end position="230"/>
    </location>
</feature>
<keyword evidence="5" id="KW-0804">Transcription</keyword>
<evidence type="ECO:0000313" key="10">
    <source>
        <dbReference type="EMBL" id="MSV23677.1"/>
    </source>
</evidence>
<dbReference type="InterPro" id="IPR001867">
    <property type="entry name" value="OmpR/PhoB-type_DNA-bd"/>
</dbReference>
<dbReference type="PANTHER" id="PTHR48111:SF22">
    <property type="entry name" value="REGULATOR OF RPOS"/>
    <property type="match status" value="1"/>
</dbReference>
<feature type="domain" description="OmpR/PhoB-type" evidence="9">
    <location>
        <begin position="132"/>
        <end position="230"/>
    </location>
</feature>
<dbReference type="GO" id="GO:0005829">
    <property type="term" value="C:cytosol"/>
    <property type="evidence" value="ECO:0007669"/>
    <property type="project" value="TreeGrafter"/>
</dbReference>
<dbReference type="GO" id="GO:0000976">
    <property type="term" value="F:transcription cis-regulatory region binding"/>
    <property type="evidence" value="ECO:0007669"/>
    <property type="project" value="TreeGrafter"/>
</dbReference>
<keyword evidence="3" id="KW-0805">Transcription regulation</keyword>
<dbReference type="FunFam" id="1.10.10.10:FF:000005">
    <property type="entry name" value="Two-component system response regulator"/>
    <property type="match status" value="1"/>
</dbReference>
<evidence type="ECO:0000259" key="8">
    <source>
        <dbReference type="PROSITE" id="PS50110"/>
    </source>
</evidence>
<dbReference type="GO" id="GO:0006355">
    <property type="term" value="P:regulation of DNA-templated transcription"/>
    <property type="evidence" value="ECO:0007669"/>
    <property type="project" value="InterPro"/>
</dbReference>
<keyword evidence="4 7" id="KW-0238">DNA-binding</keyword>
<dbReference type="FunFam" id="3.40.50.2300:FF:000001">
    <property type="entry name" value="DNA-binding response regulator PhoB"/>
    <property type="match status" value="1"/>
</dbReference>
<name>A0A6I2UQZ3_9FIRM</name>
<proteinExistence type="predicted"/>
<dbReference type="GO" id="GO:0032993">
    <property type="term" value="C:protein-DNA complex"/>
    <property type="evidence" value="ECO:0007669"/>
    <property type="project" value="TreeGrafter"/>
</dbReference>
<dbReference type="InterPro" id="IPR001789">
    <property type="entry name" value="Sig_transdc_resp-reg_receiver"/>
</dbReference>
<evidence type="ECO:0000256" key="4">
    <source>
        <dbReference type="ARBA" id="ARBA00023125"/>
    </source>
</evidence>
<evidence type="ECO:0000256" key="5">
    <source>
        <dbReference type="ARBA" id="ARBA00023163"/>
    </source>
</evidence>
<dbReference type="CDD" id="cd00383">
    <property type="entry name" value="trans_reg_C"/>
    <property type="match status" value="1"/>
</dbReference>
<feature type="domain" description="Response regulatory" evidence="8">
    <location>
        <begin position="5"/>
        <end position="118"/>
    </location>
</feature>
<keyword evidence="1 6" id="KW-0597">Phosphoprotein</keyword>
<evidence type="ECO:0000256" key="3">
    <source>
        <dbReference type="ARBA" id="ARBA00023015"/>
    </source>
</evidence>
<evidence type="ECO:0000256" key="7">
    <source>
        <dbReference type="PROSITE-ProRule" id="PRU01091"/>
    </source>
</evidence>
<dbReference type="Proteomes" id="UP000430222">
    <property type="component" value="Unassembled WGS sequence"/>
</dbReference>
<dbReference type="SUPFAM" id="SSF46894">
    <property type="entry name" value="C-terminal effector domain of the bipartite response regulators"/>
    <property type="match status" value="1"/>
</dbReference>
<evidence type="ECO:0000313" key="11">
    <source>
        <dbReference type="Proteomes" id="UP000430222"/>
    </source>
</evidence>
<dbReference type="GO" id="GO:0000156">
    <property type="term" value="F:phosphorelay response regulator activity"/>
    <property type="evidence" value="ECO:0007669"/>
    <property type="project" value="TreeGrafter"/>
</dbReference>
<gene>
    <name evidence="10" type="ORF">FYJ78_00400</name>
</gene>
<dbReference type="Pfam" id="PF00072">
    <property type="entry name" value="Response_reg"/>
    <property type="match status" value="1"/>
</dbReference>
<sequence>MGNPRIFIVEDERRIARFLQIELEHEGYATAVEDNGLRAFERIAQEDYDLILLDIMLPDMDGMTICRKVREISDVPIIMLTARDDVEDKVNGLDLGADDYMTKPFAIQELLARVRNALRKPRADGREVSPEGEKLQVRDLVMYPSRYEVRVGNEEVQLTKKEYSLLEYLLRNKRNVLTRDQILQEVWGYDYTGDTNVVDVYIRYLRAKIDDHFGEKYIYTIRGVGYAIKD</sequence>
<dbReference type="SUPFAM" id="SSF52172">
    <property type="entry name" value="CheY-like"/>
    <property type="match status" value="1"/>
</dbReference>
<evidence type="ECO:0000259" key="9">
    <source>
        <dbReference type="PROSITE" id="PS51755"/>
    </source>
</evidence>
<protein>
    <submittedName>
        <fullName evidence="10">Response regulator transcription factor</fullName>
    </submittedName>
</protein>
<evidence type="ECO:0000256" key="1">
    <source>
        <dbReference type="ARBA" id="ARBA00022553"/>
    </source>
</evidence>
<dbReference type="Gene3D" id="1.10.10.10">
    <property type="entry name" value="Winged helix-like DNA-binding domain superfamily/Winged helix DNA-binding domain"/>
    <property type="match status" value="1"/>
</dbReference>
<accession>A0A6I2UQZ3</accession>
<dbReference type="InterPro" id="IPR011006">
    <property type="entry name" value="CheY-like_superfamily"/>
</dbReference>
<dbReference type="RefSeq" id="WP_154619435.1">
    <property type="nucleotide sequence ID" value="NZ_CBCTNG010000013.1"/>
</dbReference>
<dbReference type="SMART" id="SM00862">
    <property type="entry name" value="Trans_reg_C"/>
    <property type="match status" value="1"/>
</dbReference>
<dbReference type="EMBL" id="VUNL01000001">
    <property type="protein sequence ID" value="MSV23677.1"/>
    <property type="molecule type" value="Genomic_DNA"/>
</dbReference>
<evidence type="ECO:0000256" key="2">
    <source>
        <dbReference type="ARBA" id="ARBA00023012"/>
    </source>
</evidence>
<dbReference type="InterPro" id="IPR016032">
    <property type="entry name" value="Sig_transdc_resp-reg_C-effctor"/>
</dbReference>
<dbReference type="AlphaFoldDB" id="A0A6I2UQZ3"/>
<dbReference type="InterPro" id="IPR039420">
    <property type="entry name" value="WalR-like"/>
</dbReference>